<evidence type="ECO:0008006" key="4">
    <source>
        <dbReference type="Google" id="ProtNLM"/>
    </source>
</evidence>
<feature type="signal peptide" evidence="1">
    <location>
        <begin position="1"/>
        <end position="21"/>
    </location>
</feature>
<accession>A0ABQ6V9G3</accession>
<sequence>MHTTILTSLAAGLLAATPVLAAQPPAASDPTPAPPCVSGAAAACPTFHYAWDMASGCVPGASAGCPAFDEAWDGAAADPSPGQWTLFRMVLANNSRIDAPNALFVIRLGSVRDDAYTSFPIRSTSGRWGIREDPDPGPDVRESDEKLFWSGPLAAGESVAVTFWGIWRGTGDGLPNPTVEYYGAAR</sequence>
<keyword evidence="1" id="KW-0732">Signal</keyword>
<dbReference type="GeneID" id="77477001"/>
<name>A0ABQ6V9G3_9MICO</name>
<evidence type="ECO:0000313" key="3">
    <source>
        <dbReference type="Proteomes" id="UP000478836"/>
    </source>
</evidence>
<dbReference type="Proteomes" id="UP000478836">
    <property type="component" value="Unassembled WGS sequence"/>
</dbReference>
<comment type="caution">
    <text evidence="2">The sequence shown here is derived from an EMBL/GenBank/DDBJ whole genome shotgun (WGS) entry which is preliminary data.</text>
</comment>
<evidence type="ECO:0000313" key="2">
    <source>
        <dbReference type="EMBL" id="KAB1864627.1"/>
    </source>
</evidence>
<protein>
    <recommendedName>
        <fullName evidence="4">Cellulose-binding protein</fullName>
    </recommendedName>
</protein>
<feature type="chain" id="PRO_5045906166" description="Cellulose-binding protein" evidence="1">
    <location>
        <begin position="22"/>
        <end position="186"/>
    </location>
</feature>
<proteinExistence type="predicted"/>
<dbReference type="EMBL" id="WAAO01000002">
    <property type="protein sequence ID" value="KAB1864627.1"/>
    <property type="molecule type" value="Genomic_DNA"/>
</dbReference>
<dbReference type="RefSeq" id="WP_124895506.1">
    <property type="nucleotide sequence ID" value="NZ_WAAO01000002.1"/>
</dbReference>
<gene>
    <name evidence="2" type="ORF">F6A08_11085</name>
</gene>
<keyword evidence="3" id="KW-1185">Reference proteome</keyword>
<evidence type="ECO:0000256" key="1">
    <source>
        <dbReference type="SAM" id="SignalP"/>
    </source>
</evidence>
<organism evidence="2 3">
    <name type="scientific">Microbacterium algeriense</name>
    <dbReference type="NCBI Taxonomy" id="2615184"/>
    <lineage>
        <taxon>Bacteria</taxon>
        <taxon>Bacillati</taxon>
        <taxon>Actinomycetota</taxon>
        <taxon>Actinomycetes</taxon>
        <taxon>Micrococcales</taxon>
        <taxon>Microbacteriaceae</taxon>
        <taxon>Microbacterium</taxon>
    </lineage>
</organism>
<reference evidence="3" key="1">
    <citation type="submission" date="2019-09" db="EMBL/GenBank/DDBJ databases">
        <title>Whole genome sequencing of Microbacterium maritypicum.</title>
        <authorList>
            <person name="Lenchi N."/>
        </authorList>
    </citation>
    <scope>NUCLEOTIDE SEQUENCE [LARGE SCALE GENOMIC DNA]</scope>
    <source>
        <strain evidence="3">G1</strain>
    </source>
</reference>